<name>A0A9N9TVU6_9HYPO</name>
<organism evidence="2 3">
    <name type="scientific">Clonostachys byssicola</name>
    <dbReference type="NCBI Taxonomy" id="160290"/>
    <lineage>
        <taxon>Eukaryota</taxon>
        <taxon>Fungi</taxon>
        <taxon>Dikarya</taxon>
        <taxon>Ascomycota</taxon>
        <taxon>Pezizomycotina</taxon>
        <taxon>Sordariomycetes</taxon>
        <taxon>Hypocreomycetidae</taxon>
        <taxon>Hypocreales</taxon>
        <taxon>Bionectriaceae</taxon>
        <taxon>Clonostachys</taxon>
    </lineage>
</organism>
<protein>
    <submittedName>
        <fullName evidence="2">Uncharacterized protein</fullName>
    </submittedName>
</protein>
<dbReference type="Proteomes" id="UP000754883">
    <property type="component" value="Unassembled WGS sequence"/>
</dbReference>
<evidence type="ECO:0000313" key="3">
    <source>
        <dbReference type="Proteomes" id="UP000754883"/>
    </source>
</evidence>
<proteinExistence type="predicted"/>
<feature type="region of interest" description="Disordered" evidence="1">
    <location>
        <begin position="1"/>
        <end position="38"/>
    </location>
</feature>
<dbReference type="OrthoDB" id="5152715at2759"/>
<comment type="caution">
    <text evidence="2">The sequence shown here is derived from an EMBL/GenBank/DDBJ whole genome shotgun (WGS) entry which is preliminary data.</text>
</comment>
<evidence type="ECO:0000313" key="2">
    <source>
        <dbReference type="EMBL" id="CAG9967351.1"/>
    </source>
</evidence>
<accession>A0A9N9TVU6</accession>
<gene>
    <name evidence="2" type="ORF">CBYS24578_00018763</name>
</gene>
<dbReference type="AlphaFoldDB" id="A0A9N9TVU6"/>
<evidence type="ECO:0000256" key="1">
    <source>
        <dbReference type="SAM" id="MobiDB-lite"/>
    </source>
</evidence>
<dbReference type="EMBL" id="CABFNO020001097">
    <property type="protein sequence ID" value="CAG9967351.1"/>
    <property type="molecule type" value="Genomic_DNA"/>
</dbReference>
<feature type="compositionally biased region" description="Basic and acidic residues" evidence="1">
    <location>
        <begin position="1"/>
        <end position="10"/>
    </location>
</feature>
<reference evidence="2" key="1">
    <citation type="submission" date="2021-10" db="EMBL/GenBank/DDBJ databases">
        <authorList>
            <person name="Piombo E."/>
        </authorList>
    </citation>
    <scope>NUCLEOTIDE SEQUENCE</scope>
</reference>
<keyword evidence="3" id="KW-1185">Reference proteome</keyword>
<feature type="compositionally biased region" description="Low complexity" evidence="1">
    <location>
        <begin position="19"/>
        <end position="37"/>
    </location>
</feature>
<sequence length="118" mass="13127">MPQSKAKDNSKCSGIAVEATTSATSPASTDTKPPTADYEMRPKASELVLPRFDFERHHPYTPNASFSSAELFDELLRDEATMTIEELDKKYKFYKEGPAKPVPAHRAMAILMEEMGSI</sequence>